<protein>
    <submittedName>
        <fullName evidence="1">DAO-domain-containing protein</fullName>
    </submittedName>
</protein>
<evidence type="ECO:0000313" key="2">
    <source>
        <dbReference type="Proteomes" id="UP000308600"/>
    </source>
</evidence>
<gene>
    <name evidence="1" type="ORF">BDN72DRAFT_895433</name>
</gene>
<dbReference type="Proteomes" id="UP000308600">
    <property type="component" value="Unassembled WGS sequence"/>
</dbReference>
<organism evidence="1 2">
    <name type="scientific">Pluteus cervinus</name>
    <dbReference type="NCBI Taxonomy" id="181527"/>
    <lineage>
        <taxon>Eukaryota</taxon>
        <taxon>Fungi</taxon>
        <taxon>Dikarya</taxon>
        <taxon>Basidiomycota</taxon>
        <taxon>Agaricomycotina</taxon>
        <taxon>Agaricomycetes</taxon>
        <taxon>Agaricomycetidae</taxon>
        <taxon>Agaricales</taxon>
        <taxon>Pluteineae</taxon>
        <taxon>Pluteaceae</taxon>
        <taxon>Pluteus</taxon>
    </lineage>
</organism>
<accession>A0ACD3B189</accession>
<name>A0ACD3B189_9AGAR</name>
<evidence type="ECO:0000313" key="1">
    <source>
        <dbReference type="EMBL" id="TFK71733.1"/>
    </source>
</evidence>
<reference evidence="1 2" key="1">
    <citation type="journal article" date="2019" name="Nat. Ecol. Evol.">
        <title>Megaphylogeny resolves global patterns of mushroom evolution.</title>
        <authorList>
            <person name="Varga T."/>
            <person name="Krizsan K."/>
            <person name="Foldi C."/>
            <person name="Dima B."/>
            <person name="Sanchez-Garcia M."/>
            <person name="Sanchez-Ramirez S."/>
            <person name="Szollosi G.J."/>
            <person name="Szarkandi J.G."/>
            <person name="Papp V."/>
            <person name="Albert L."/>
            <person name="Andreopoulos W."/>
            <person name="Angelini C."/>
            <person name="Antonin V."/>
            <person name="Barry K.W."/>
            <person name="Bougher N.L."/>
            <person name="Buchanan P."/>
            <person name="Buyck B."/>
            <person name="Bense V."/>
            <person name="Catcheside P."/>
            <person name="Chovatia M."/>
            <person name="Cooper J."/>
            <person name="Damon W."/>
            <person name="Desjardin D."/>
            <person name="Finy P."/>
            <person name="Geml J."/>
            <person name="Haridas S."/>
            <person name="Hughes K."/>
            <person name="Justo A."/>
            <person name="Karasinski D."/>
            <person name="Kautmanova I."/>
            <person name="Kiss B."/>
            <person name="Kocsube S."/>
            <person name="Kotiranta H."/>
            <person name="LaButti K.M."/>
            <person name="Lechner B.E."/>
            <person name="Liimatainen K."/>
            <person name="Lipzen A."/>
            <person name="Lukacs Z."/>
            <person name="Mihaltcheva S."/>
            <person name="Morgado L.N."/>
            <person name="Niskanen T."/>
            <person name="Noordeloos M.E."/>
            <person name="Ohm R.A."/>
            <person name="Ortiz-Santana B."/>
            <person name="Ovrebo C."/>
            <person name="Racz N."/>
            <person name="Riley R."/>
            <person name="Savchenko A."/>
            <person name="Shiryaev A."/>
            <person name="Soop K."/>
            <person name="Spirin V."/>
            <person name="Szebenyi C."/>
            <person name="Tomsovsky M."/>
            <person name="Tulloss R.E."/>
            <person name="Uehling J."/>
            <person name="Grigoriev I.V."/>
            <person name="Vagvolgyi C."/>
            <person name="Papp T."/>
            <person name="Martin F.M."/>
            <person name="Miettinen O."/>
            <person name="Hibbett D.S."/>
            <person name="Nagy L.G."/>
        </authorList>
    </citation>
    <scope>NUCLEOTIDE SEQUENCE [LARGE SCALE GENOMIC DNA]</scope>
    <source>
        <strain evidence="1 2">NL-1719</strain>
    </source>
</reference>
<keyword evidence="2" id="KW-1185">Reference proteome</keyword>
<proteinExistence type="predicted"/>
<sequence length="559" mass="61960">MGGTLSRLPRAVRNRIIRLAIQLLSWYYPSVKALFQRINDTPGLPVSNPSTPYWLVPASPLARHGADAQLVSYADIVIIGSGITGTSFARTVLDYDVKHGDEDKTLQVVMLEARDLCSGATGRNGGHITPPLYHDYPKLVERYGSEMAAKVIRFRLSHLHELLGVAKEEGLLADSQAREVESFDVFGDQTVYDDLKKNLEIYQKGMPDESRDERVYEGAELLKSFQLSDKTVGCIATVGGAIHPYRFVTGILARLLRSYPTSFKIYAQTPCTSIFSPRREEKQLYHVITPKGTIRAKHIVHATNGWSGHLLPKMRGKIIPARGCMTAQTPRPGLGNAPPPTEGEEQSWSGKRSFVFYPDSHGYDYLTQQPASPVDRPSNYPPPEAELMLGGGFARTNYILTEMANADDRVWNPEVAEYLSGALASYFTVEGQSPKDKEDTKSVWTGVLGASVDERPWVGSMPESITERLRPISDTKHADHGPPPSEWIAAGYSGEGMVHAWMSAKALAYMVLGVDGEAPNANSNKRKKTRDWFPDIFRVTEQRWQIATVEDLIASILAK</sequence>
<dbReference type="EMBL" id="ML208294">
    <property type="protein sequence ID" value="TFK71733.1"/>
    <property type="molecule type" value="Genomic_DNA"/>
</dbReference>